<proteinExistence type="predicted"/>
<dbReference type="Gene3D" id="2.60.40.10">
    <property type="entry name" value="Immunoglobulins"/>
    <property type="match status" value="1"/>
</dbReference>
<dbReference type="EMBL" id="CP165727">
    <property type="protein sequence ID" value="XDV61759.1"/>
    <property type="molecule type" value="Genomic_DNA"/>
</dbReference>
<feature type="domain" description="Bulb-type lectin" evidence="3">
    <location>
        <begin position="988"/>
        <end position="1105"/>
    </location>
</feature>
<reference evidence="4" key="1">
    <citation type="submission" date="2024-08" db="EMBL/GenBank/DDBJ databases">
        <authorList>
            <person name="Yu S.T."/>
        </authorList>
    </citation>
    <scope>NUCLEOTIDE SEQUENCE</scope>
    <source>
        <strain evidence="4">R33</strain>
    </source>
</reference>
<evidence type="ECO:0000256" key="2">
    <source>
        <dbReference type="SAM" id="SignalP"/>
    </source>
</evidence>
<dbReference type="InterPro" id="IPR028994">
    <property type="entry name" value="Integrin_alpha_N"/>
</dbReference>
<protein>
    <submittedName>
        <fullName evidence="4">DNRLRE domain-containing protein</fullName>
    </submittedName>
</protein>
<dbReference type="RefSeq" id="WP_369776505.1">
    <property type="nucleotide sequence ID" value="NZ_CP165727.1"/>
</dbReference>
<feature type="region of interest" description="Disordered" evidence="1">
    <location>
        <begin position="582"/>
        <end position="626"/>
    </location>
</feature>
<name>A0AB39XV57_9ACTN</name>
<dbReference type="AlphaFoldDB" id="A0AB39XV57"/>
<evidence type="ECO:0000256" key="1">
    <source>
        <dbReference type="SAM" id="MobiDB-lite"/>
    </source>
</evidence>
<gene>
    <name evidence="4" type="ORF">AB5J51_01770</name>
</gene>
<dbReference type="SMART" id="SM00108">
    <property type="entry name" value="B_lectin"/>
    <property type="match status" value="2"/>
</dbReference>
<feature type="region of interest" description="Disordered" evidence="1">
    <location>
        <begin position="481"/>
        <end position="500"/>
    </location>
</feature>
<dbReference type="SUPFAM" id="SSF51110">
    <property type="entry name" value="alpha-D-mannose-specific plant lectins"/>
    <property type="match status" value="2"/>
</dbReference>
<dbReference type="InterPro" id="IPR013783">
    <property type="entry name" value="Ig-like_fold"/>
</dbReference>
<dbReference type="InterPro" id="IPR036426">
    <property type="entry name" value="Bulb-type_lectin_dom_sf"/>
</dbReference>
<feature type="compositionally biased region" description="Polar residues" evidence="1">
    <location>
        <begin position="481"/>
        <end position="499"/>
    </location>
</feature>
<dbReference type="NCBIfam" id="NF033679">
    <property type="entry name" value="DNRLRE_dom"/>
    <property type="match status" value="1"/>
</dbReference>
<dbReference type="GO" id="GO:0005975">
    <property type="term" value="P:carbohydrate metabolic process"/>
    <property type="evidence" value="ECO:0007669"/>
    <property type="project" value="UniProtKB-ARBA"/>
</dbReference>
<keyword evidence="2" id="KW-0732">Signal</keyword>
<dbReference type="InterPro" id="IPR001480">
    <property type="entry name" value="Bulb-type_lectin_dom"/>
</dbReference>
<sequence length="1233" mass="129874">MAAAGLGTLASAGTAAAAADPVADGSMSAEDFALAKAKETGRPYELVSARTESSDTWATPAGKWSVKRYGTPVRVLRGGVWVATDPTLVFAADGRVVSKAATVSVAFSGGGTGPLLTGVKDGRTLSLSWPKALPKPTLAANVATYANVLPDVDLQVKAEVEGFSELLVVKTAAAAANPELASLKFKVDTVGLNVSADAGTGAISAVNPAGQTVFTSPSPLMWDSTTAAPAGGQAAGVSKMSTAKSMSKSAAAGTAAAGAAAAGTGGASAPSDAFIPPAGAKDAHMPTTVANGSLEIKPDQALLTGAQTKYPVFIDPSWAWGERQNWTRVYKKYPNNSYWNSKDDVRVGYEAETNGLSRSFFQIDTSNIKGAQVSKSTLRVRNTWSWSCQARPVELWHVGAISSKTSWNNQPGQISKINSVNESKGWSSDCAAGNLEFDATGLARQAAAGSWSGVTIGLYAGNESDTYGWKRFDPKTLTLETEYNNPPRTPSSLGTSPRTACSGGSIGNTGISLFATVEDPDAGNLTAEFQIFKAGQSTPTASQSVPALQGRFATWAVPDSGLPSGNYTWKVRAKDQEGASSAWTSDCSFTVDRDRPSKKPGISSTDFPSGESGWPANTGKARTPGAFTFDTNGVGDVAEFIYWSDTEPEQQSTPPGKAVKITPPSYGPHVLNVQSVDAAGNRSDTAVYKYYANRGGALRDAPGDLNGDGFKDIWSTDSNGILSMYAGVGNGSFTAGINGGATATFAGQQALSSGDWTWDGYNDLVTFGYDNVAKKNLLWAYANKGAGVIDEHSRTELTVTCPVKAPELGCDFGDDWNGDDHWYNAEQVLAPGDLNGDNDPDLLVKQGKQLWVYYSSGNLLDAREPVLVGEGDWDKYTVVAPGDTNGDAIPDLWLRDNATGDMFRAYGAKGADGNVDPTTWGNKTSRVYIGYGVKQSDYPSVGSAGDANGDGIADLWARKADNTMIAWLGKNVQPGQVAFEAATVVDGSIAFQPGTKLASGQTYTTPSVKLVMQTDGNLVLYHRTGGDGKGGALWASQTYGNPGAYAVMQTDGNLVVYKQDGGEGKGGALWASQTYGNPGARLQFQADGNLVIYKSGTSSGWQNGLWHTNTWMRSPRLQSGQELTPGAWMQGKRNALLMDRDGRLTLRDLATGKEQWLTDIWSPGAHAHMQTDGNFVLYSKDGGEGKGGAIWASQTYGNPGAYLQLQDDGNLVVYRKDGDGTWQTALWSTNTWR</sequence>
<evidence type="ECO:0000259" key="3">
    <source>
        <dbReference type="PROSITE" id="PS50927"/>
    </source>
</evidence>
<accession>A0AB39XV57</accession>
<feature type="signal peptide" evidence="2">
    <location>
        <begin position="1"/>
        <end position="17"/>
    </location>
</feature>
<feature type="chain" id="PRO_5044231538" evidence="2">
    <location>
        <begin position="18"/>
        <end position="1233"/>
    </location>
</feature>
<evidence type="ECO:0000313" key="4">
    <source>
        <dbReference type="EMBL" id="XDV61759.1"/>
    </source>
</evidence>
<dbReference type="Gene3D" id="2.90.10.10">
    <property type="entry name" value="Bulb-type lectin domain"/>
    <property type="match status" value="3"/>
</dbReference>
<dbReference type="SUPFAM" id="SSF69318">
    <property type="entry name" value="Integrin alpha N-terminal domain"/>
    <property type="match status" value="1"/>
</dbReference>
<organism evidence="4">
    <name type="scientific">Streptomyces sp. R33</name>
    <dbReference type="NCBI Taxonomy" id="3238629"/>
    <lineage>
        <taxon>Bacteria</taxon>
        <taxon>Bacillati</taxon>
        <taxon>Actinomycetota</taxon>
        <taxon>Actinomycetes</taxon>
        <taxon>Kitasatosporales</taxon>
        <taxon>Streptomycetaceae</taxon>
        <taxon>Streptomyces</taxon>
    </lineage>
</organism>
<dbReference type="PROSITE" id="PS50927">
    <property type="entry name" value="BULB_LECTIN"/>
    <property type="match status" value="2"/>
</dbReference>
<feature type="domain" description="Bulb-type lectin" evidence="3">
    <location>
        <begin position="1108"/>
        <end position="1226"/>
    </location>
</feature>